<dbReference type="RefSeq" id="WP_014966585.1">
    <property type="nucleotide sequence ID" value="NC_018664.1"/>
</dbReference>
<dbReference type="Gene3D" id="3.40.50.1980">
    <property type="entry name" value="Nitrogenase molybdenum iron protein domain"/>
    <property type="match status" value="3"/>
</dbReference>
<accession>K0AUD6</accession>
<dbReference type="InterPro" id="IPR049939">
    <property type="entry name" value="NifE-like"/>
</dbReference>
<protein>
    <submittedName>
        <fullName evidence="2">Nitrogenase iron-molybdenum cofactor biosynthesis protein NifE</fullName>
    </submittedName>
</protein>
<dbReference type="OrthoDB" id="3199475at2"/>
<dbReference type="PANTHER" id="PTHR42956:SF1">
    <property type="entry name" value="NITROGENASE IRON-MOLYBDENUM COFACTOR BIOSYNTHESIS PROTEIN NIFE"/>
    <property type="match status" value="1"/>
</dbReference>
<dbReference type="PATRIC" id="fig|1128398.3.peg.383"/>
<dbReference type="PANTHER" id="PTHR42956">
    <property type="entry name" value="NITROGENASE IRON-MOLYBDENUM COFACTOR BIOSYNTHESIS PROTEIN NIFE"/>
    <property type="match status" value="1"/>
</dbReference>
<dbReference type="HOGENOM" id="CLU_025876_0_0_9"/>
<proteinExistence type="predicted"/>
<dbReference type="AlphaFoldDB" id="K0AUD6"/>
<dbReference type="GO" id="GO:0016491">
    <property type="term" value="F:oxidoreductase activity"/>
    <property type="evidence" value="ECO:0007669"/>
    <property type="project" value="InterPro"/>
</dbReference>
<dbReference type="Proteomes" id="UP000006094">
    <property type="component" value="Chromosome"/>
</dbReference>
<dbReference type="STRING" id="1128398.Curi_c03730"/>
<dbReference type="eggNOG" id="COG2710">
    <property type="taxonomic scope" value="Bacteria"/>
</dbReference>
<name>K0AUD6_GOTA9</name>
<evidence type="ECO:0000313" key="2">
    <source>
        <dbReference type="EMBL" id="AFS77448.1"/>
    </source>
</evidence>
<sequence>MELYKFFPKPSDRMGTIWTLSSIDEVYIVEFGPAGTTHFAIEGMMQLNGESKASVFTTDLDESDVSFGKTERLEKAIVEVDQNHNPKVIFVMASSISAIIGTDIENVCINLEDKVNARLIPITTGGYNGDYSLGIEKTLEMLCKEIVRTSDTKKKNTYNIIGSNIDMYNFLSDTEEIKKMMKCAFNMDVNTTFTAYTSIDEIENAGSAEINLILRNEGIKGAKILEKSNSIPYHYGRPYGLKGTMDWITNISEKHNLIINEQYIKDEVSRLRRNMISYKMMTRELKNKKVILVGDLDVVVGLTSFVEEIGLLVEKIIVKHSTSKKVKETVPERYKKIIEFDLSEMEIEKYLNSQEIYLLLGDGGTLKLQNKSELKFQISNPNLLKHNIYPYTPFVGFSGALYLIQCLYELEKGKLAV</sequence>
<organism evidence="2 3">
    <name type="scientific">Gottschalkia acidurici (strain ATCC 7906 / DSM 604 / BCRC 14475 / CIP 104303 / KCTC 5404 / NCIMB 10678 / 9a)</name>
    <name type="common">Clostridium acidurici</name>
    <dbReference type="NCBI Taxonomy" id="1128398"/>
    <lineage>
        <taxon>Bacteria</taxon>
        <taxon>Bacillati</taxon>
        <taxon>Bacillota</taxon>
        <taxon>Tissierellia</taxon>
        <taxon>Tissierellales</taxon>
        <taxon>Gottschalkiaceae</taxon>
        <taxon>Gottschalkia</taxon>
    </lineage>
</organism>
<feature type="domain" description="Nitrogenase/oxidoreductase component 1" evidence="1">
    <location>
        <begin position="13"/>
        <end position="409"/>
    </location>
</feature>
<dbReference type="KEGG" id="cad:Curi_c03730"/>
<gene>
    <name evidence="2" type="primary">nifE2</name>
    <name evidence="2" type="ordered locus">Curi_c03730</name>
</gene>
<evidence type="ECO:0000313" key="3">
    <source>
        <dbReference type="Proteomes" id="UP000006094"/>
    </source>
</evidence>
<dbReference type="InterPro" id="IPR000510">
    <property type="entry name" value="Nase/OxRdtase_comp1"/>
</dbReference>
<evidence type="ECO:0000259" key="1">
    <source>
        <dbReference type="Pfam" id="PF00148"/>
    </source>
</evidence>
<dbReference type="EMBL" id="CP003326">
    <property type="protein sequence ID" value="AFS77448.1"/>
    <property type="molecule type" value="Genomic_DNA"/>
</dbReference>
<dbReference type="SUPFAM" id="SSF53807">
    <property type="entry name" value="Helical backbone' metal receptor"/>
    <property type="match status" value="1"/>
</dbReference>
<dbReference type="CDD" id="cd00316">
    <property type="entry name" value="Oxidoreductase_nitrogenase"/>
    <property type="match status" value="1"/>
</dbReference>
<dbReference type="Pfam" id="PF00148">
    <property type="entry name" value="Oxidored_nitro"/>
    <property type="match status" value="1"/>
</dbReference>
<keyword evidence="3" id="KW-1185">Reference proteome</keyword>
<reference evidence="2 3" key="1">
    <citation type="journal article" date="2012" name="PLoS ONE">
        <title>The purine-utilizing bacterium Clostridium acidurici 9a: a genome-guided metabolic reconsideration.</title>
        <authorList>
            <person name="Hartwich K."/>
            <person name="Poehlein A."/>
            <person name="Daniel R."/>
        </authorList>
    </citation>
    <scope>NUCLEOTIDE SEQUENCE [LARGE SCALE GENOMIC DNA]</scope>
    <source>
        <strain evidence="3">ATCC 7906 / DSM 604 / BCRC 14475 / CIP 104303 / KCTC 5404 / NCIMB 10678 / 9a</strain>
    </source>
</reference>